<evidence type="ECO:0000313" key="2">
    <source>
        <dbReference type="Proteomes" id="UP001060215"/>
    </source>
</evidence>
<sequence length="100" mass="11530">MSPPPIPLFRHDLLQNYFKALCAVESRFPISVDKDHVNAMNFTWYDAFKTKLKASQQNIHLEKAFVLFNLKAVQSQIGLTFNFLQGDFAGFWLEHYSCGS</sequence>
<keyword evidence="2" id="KW-1185">Reference proteome</keyword>
<accession>A0ACC0F9B0</accession>
<protein>
    <submittedName>
        <fullName evidence="1">Vacuolar-sorting protein BRO1</fullName>
    </submittedName>
</protein>
<gene>
    <name evidence="1" type="ORF">LOK49_LG14G01708</name>
</gene>
<comment type="caution">
    <text evidence="1">The sequence shown here is derived from an EMBL/GenBank/DDBJ whole genome shotgun (WGS) entry which is preliminary data.</text>
</comment>
<dbReference type="Proteomes" id="UP001060215">
    <property type="component" value="Chromosome 15"/>
</dbReference>
<organism evidence="1 2">
    <name type="scientific">Camellia lanceoleosa</name>
    <dbReference type="NCBI Taxonomy" id="1840588"/>
    <lineage>
        <taxon>Eukaryota</taxon>
        <taxon>Viridiplantae</taxon>
        <taxon>Streptophyta</taxon>
        <taxon>Embryophyta</taxon>
        <taxon>Tracheophyta</taxon>
        <taxon>Spermatophyta</taxon>
        <taxon>Magnoliopsida</taxon>
        <taxon>eudicotyledons</taxon>
        <taxon>Gunneridae</taxon>
        <taxon>Pentapetalae</taxon>
        <taxon>asterids</taxon>
        <taxon>Ericales</taxon>
        <taxon>Theaceae</taxon>
        <taxon>Camellia</taxon>
    </lineage>
</organism>
<evidence type="ECO:0000313" key="1">
    <source>
        <dbReference type="EMBL" id="KAI7985363.1"/>
    </source>
</evidence>
<proteinExistence type="predicted"/>
<dbReference type="EMBL" id="CM045772">
    <property type="protein sequence ID" value="KAI7985363.1"/>
    <property type="molecule type" value="Genomic_DNA"/>
</dbReference>
<reference evidence="1 2" key="1">
    <citation type="journal article" date="2022" name="Plant J.">
        <title>Chromosome-level genome of Camellia lanceoleosa provides a valuable resource for understanding genome evolution and self-incompatibility.</title>
        <authorList>
            <person name="Gong W."/>
            <person name="Xiao S."/>
            <person name="Wang L."/>
            <person name="Liao Z."/>
            <person name="Chang Y."/>
            <person name="Mo W."/>
            <person name="Hu G."/>
            <person name="Li W."/>
            <person name="Zhao G."/>
            <person name="Zhu H."/>
            <person name="Hu X."/>
            <person name="Ji K."/>
            <person name="Xiang X."/>
            <person name="Song Q."/>
            <person name="Yuan D."/>
            <person name="Jin S."/>
            <person name="Zhang L."/>
        </authorList>
    </citation>
    <scope>NUCLEOTIDE SEQUENCE [LARGE SCALE GENOMIC DNA]</scope>
    <source>
        <strain evidence="1">SQ_2022a</strain>
    </source>
</reference>
<name>A0ACC0F9B0_9ERIC</name>